<name>A0A060HLQ0_9ARCH</name>
<dbReference type="AlphaFoldDB" id="A0A060HLQ0"/>
<accession>A0A060HLQ0</accession>
<dbReference type="EMBL" id="CP007536">
    <property type="protein sequence ID" value="AIC14511.1"/>
    <property type="molecule type" value="Genomic_DNA"/>
</dbReference>
<gene>
    <name evidence="2" type="ORF">NVIE_003200</name>
</gene>
<dbReference type="PANTHER" id="PTHR46889">
    <property type="entry name" value="TRANSPOSASE INSF FOR INSERTION SEQUENCE IS3B-RELATED"/>
    <property type="match status" value="1"/>
</dbReference>
<dbReference type="GeneID" id="74945580"/>
<dbReference type="HOGENOM" id="CLU_027402_15_2_2"/>
<dbReference type="NCBIfam" id="NF033577">
    <property type="entry name" value="transpos_IS481"/>
    <property type="match status" value="1"/>
</dbReference>
<proteinExistence type="predicted"/>
<feature type="domain" description="Integrase catalytic" evidence="1">
    <location>
        <begin position="130"/>
        <end position="292"/>
    </location>
</feature>
<dbReference type="InterPro" id="IPR050900">
    <property type="entry name" value="Transposase_IS3/IS150/IS904"/>
</dbReference>
<dbReference type="GO" id="GO:0015074">
    <property type="term" value="P:DNA integration"/>
    <property type="evidence" value="ECO:0007669"/>
    <property type="project" value="InterPro"/>
</dbReference>
<dbReference type="InterPro" id="IPR047656">
    <property type="entry name" value="IS481-like_transpos"/>
</dbReference>
<dbReference type="STRING" id="926571.NVIE_003200"/>
<dbReference type="Proteomes" id="UP000027093">
    <property type="component" value="Chromosome"/>
</dbReference>
<evidence type="ECO:0000313" key="2">
    <source>
        <dbReference type="EMBL" id="AIC14511.1"/>
    </source>
</evidence>
<dbReference type="InterPro" id="IPR036397">
    <property type="entry name" value="RNaseH_sf"/>
</dbReference>
<dbReference type="GO" id="GO:0003676">
    <property type="term" value="F:nucleic acid binding"/>
    <property type="evidence" value="ECO:0007669"/>
    <property type="project" value="InterPro"/>
</dbReference>
<protein>
    <submittedName>
        <fullName evidence="2">Putative transposase IS3/IS911 family</fullName>
    </submittedName>
</protein>
<dbReference type="Pfam" id="PF00665">
    <property type="entry name" value="rve"/>
    <property type="match status" value="1"/>
</dbReference>
<dbReference type="InterPro" id="IPR009057">
    <property type="entry name" value="Homeodomain-like_sf"/>
</dbReference>
<dbReference type="SUPFAM" id="SSF53098">
    <property type="entry name" value="Ribonuclease H-like"/>
    <property type="match status" value="1"/>
</dbReference>
<keyword evidence="3" id="KW-1185">Reference proteome</keyword>
<dbReference type="InterPro" id="IPR001584">
    <property type="entry name" value="Integrase_cat-core"/>
</dbReference>
<reference evidence="2 3" key="1">
    <citation type="journal article" date="2014" name="Int. J. Syst. Evol. Microbiol.">
        <title>Nitrososphaera viennensis gen. nov., sp. nov., an aerobic and mesophilic, ammonia-oxidizing archaeon from soil and a member of the archaeal phylum Thaumarchaeota.</title>
        <authorList>
            <person name="Stieglmeier M."/>
            <person name="Klingl A."/>
            <person name="Alves R.J."/>
            <person name="Rittmann S.K."/>
            <person name="Melcher M."/>
            <person name="Leisch N."/>
            <person name="Schleper C."/>
        </authorList>
    </citation>
    <scope>NUCLEOTIDE SEQUENCE [LARGE SCALE GENOMIC DNA]</scope>
    <source>
        <strain evidence="2">EN76</strain>
    </source>
</reference>
<dbReference type="Gene3D" id="1.10.10.10">
    <property type="entry name" value="Winged helix-like DNA-binding domain superfamily/Winged helix DNA-binding domain"/>
    <property type="match status" value="1"/>
</dbReference>
<dbReference type="InterPro" id="IPR036388">
    <property type="entry name" value="WH-like_DNA-bd_sf"/>
</dbReference>
<evidence type="ECO:0000313" key="3">
    <source>
        <dbReference type="Proteomes" id="UP000027093"/>
    </source>
</evidence>
<dbReference type="InterPro" id="IPR012337">
    <property type="entry name" value="RNaseH-like_sf"/>
</dbReference>
<sequence length="309" mass="36339">MSSEIEGTRFNLIHEHERTGESVTNICRKYGVSRKTYYKWKKRYLARGIDGLKDLSRRPHSITGEKVTPELEQIILGLRLDSRFGTARIKFRLKRLGVSLSSRTVYKVLKRHGLNRLSCKLKIRKYRRFEKKHPNDMVQMDILGPFYLRNSNTKNYIVSCIDDCTRKVVSKWTERKRSKDVLDVLQDWIRTNGKPKKVMHDNGKQFVSTSFRQYLKENDISDKPIPAAYPQLQGKVEAYNKIVKNEFLAMEEILDIEDGKVRYTMFVNAYNMDREHGGIGGLTPQERWLQLLNTPTRNKNRLKKCYLCL</sequence>
<dbReference type="RefSeq" id="WP_084790560.1">
    <property type="nucleotide sequence ID" value="NZ_CP007536.1"/>
</dbReference>
<dbReference type="PROSITE" id="PS50994">
    <property type="entry name" value="INTEGRASE"/>
    <property type="match status" value="1"/>
</dbReference>
<dbReference type="KEGG" id="nvn:NVIE_003200"/>
<dbReference type="SUPFAM" id="SSF46689">
    <property type="entry name" value="Homeodomain-like"/>
    <property type="match status" value="1"/>
</dbReference>
<dbReference type="Pfam" id="PF13565">
    <property type="entry name" value="HTH_32"/>
    <property type="match status" value="1"/>
</dbReference>
<evidence type="ECO:0000259" key="1">
    <source>
        <dbReference type="PROSITE" id="PS50994"/>
    </source>
</evidence>
<dbReference type="OrthoDB" id="13358at2157"/>
<organism evidence="2 3">
    <name type="scientific">Nitrososphaera viennensis EN76</name>
    <dbReference type="NCBI Taxonomy" id="926571"/>
    <lineage>
        <taxon>Archaea</taxon>
        <taxon>Nitrososphaerota</taxon>
        <taxon>Nitrososphaeria</taxon>
        <taxon>Nitrososphaerales</taxon>
        <taxon>Nitrososphaeraceae</taxon>
        <taxon>Nitrososphaera</taxon>
    </lineage>
</organism>
<dbReference type="PANTHER" id="PTHR46889:SF5">
    <property type="entry name" value="INTEGRASE PROTEIN"/>
    <property type="match status" value="1"/>
</dbReference>
<dbReference type="Gene3D" id="3.30.420.10">
    <property type="entry name" value="Ribonuclease H-like superfamily/Ribonuclease H"/>
    <property type="match status" value="1"/>
</dbReference>